<sequence>MFMVTTVHLVLIGYQLVFQLSQPVPASGLEAVIQIQSEISAWWNKAYPVLYVTQELLGSGAAIYRCWVLWHRNWKVIVLPVILLLAATGVGYIPAILLSTLTPLELVKDRRILISDAVFYTLTVVLNVLNTSLLVYPLWTTHRSSMSLIKTPSLVPSVIRILVESAMLQLLCEIVLLALFLAEQEAQYVLYGLVVPIVGITFTLITLRIKSAVRVTLSSSAPSSNVNSGRRRSEVAWAVTNTSNRGLQSVEAGESISLEQITHARRKMEELDFEVESAKSDLAFRPSPLTTHAV</sequence>
<keyword evidence="1" id="KW-0812">Transmembrane</keyword>
<evidence type="ECO:0000256" key="1">
    <source>
        <dbReference type="SAM" id="Phobius"/>
    </source>
</evidence>
<proteinExistence type="predicted"/>
<feature type="transmembrane region" description="Helical" evidence="1">
    <location>
        <begin position="117"/>
        <end position="140"/>
    </location>
</feature>
<evidence type="ECO:0000313" key="3">
    <source>
        <dbReference type="Proteomes" id="UP001465976"/>
    </source>
</evidence>
<protein>
    <submittedName>
        <fullName evidence="2">Uncharacterized protein</fullName>
    </submittedName>
</protein>
<dbReference type="PANTHER" id="PTHR40465:SF1">
    <property type="entry name" value="DUF6534 DOMAIN-CONTAINING PROTEIN"/>
    <property type="match status" value="1"/>
</dbReference>
<evidence type="ECO:0000313" key="2">
    <source>
        <dbReference type="EMBL" id="KAL0568397.1"/>
    </source>
</evidence>
<organism evidence="2 3">
    <name type="scientific">Marasmius crinis-equi</name>
    <dbReference type="NCBI Taxonomy" id="585013"/>
    <lineage>
        <taxon>Eukaryota</taxon>
        <taxon>Fungi</taxon>
        <taxon>Dikarya</taxon>
        <taxon>Basidiomycota</taxon>
        <taxon>Agaricomycotina</taxon>
        <taxon>Agaricomycetes</taxon>
        <taxon>Agaricomycetidae</taxon>
        <taxon>Agaricales</taxon>
        <taxon>Marasmiineae</taxon>
        <taxon>Marasmiaceae</taxon>
        <taxon>Marasmius</taxon>
    </lineage>
</organism>
<feature type="transmembrane region" description="Helical" evidence="1">
    <location>
        <begin position="188"/>
        <end position="207"/>
    </location>
</feature>
<dbReference type="EMBL" id="JBAHYK010001349">
    <property type="protein sequence ID" value="KAL0568397.1"/>
    <property type="molecule type" value="Genomic_DNA"/>
</dbReference>
<gene>
    <name evidence="2" type="ORF">V5O48_013583</name>
</gene>
<feature type="transmembrane region" description="Helical" evidence="1">
    <location>
        <begin position="161"/>
        <end position="182"/>
    </location>
</feature>
<feature type="transmembrane region" description="Helical" evidence="1">
    <location>
        <begin position="77"/>
        <end position="97"/>
    </location>
</feature>
<comment type="caution">
    <text evidence="2">The sequence shown here is derived from an EMBL/GenBank/DDBJ whole genome shotgun (WGS) entry which is preliminary data.</text>
</comment>
<feature type="transmembrane region" description="Helical" evidence="1">
    <location>
        <begin position="50"/>
        <end position="70"/>
    </location>
</feature>
<dbReference type="PANTHER" id="PTHR40465">
    <property type="entry name" value="CHROMOSOME 1, WHOLE GENOME SHOTGUN SEQUENCE"/>
    <property type="match status" value="1"/>
</dbReference>
<dbReference type="Proteomes" id="UP001465976">
    <property type="component" value="Unassembled WGS sequence"/>
</dbReference>
<accession>A0ABR3EZP2</accession>
<keyword evidence="1" id="KW-0472">Membrane</keyword>
<reference evidence="2 3" key="1">
    <citation type="submission" date="2024-02" db="EMBL/GenBank/DDBJ databases">
        <title>A draft genome for the cacao thread blight pathogen Marasmius crinis-equi.</title>
        <authorList>
            <person name="Cohen S.P."/>
            <person name="Baruah I.K."/>
            <person name="Amoako-Attah I."/>
            <person name="Bukari Y."/>
            <person name="Meinhardt L.W."/>
            <person name="Bailey B.A."/>
        </authorList>
    </citation>
    <scope>NUCLEOTIDE SEQUENCE [LARGE SCALE GENOMIC DNA]</scope>
    <source>
        <strain evidence="2 3">GH-76</strain>
    </source>
</reference>
<keyword evidence="3" id="KW-1185">Reference proteome</keyword>
<name>A0ABR3EZP2_9AGAR</name>
<keyword evidence="1" id="KW-1133">Transmembrane helix</keyword>